<protein>
    <submittedName>
        <fullName evidence="2">HET-domain-containing protein</fullName>
    </submittedName>
</protein>
<organism evidence="2 3">
    <name type="scientific">Hyaloscypha bicolor E</name>
    <dbReference type="NCBI Taxonomy" id="1095630"/>
    <lineage>
        <taxon>Eukaryota</taxon>
        <taxon>Fungi</taxon>
        <taxon>Dikarya</taxon>
        <taxon>Ascomycota</taxon>
        <taxon>Pezizomycotina</taxon>
        <taxon>Leotiomycetes</taxon>
        <taxon>Helotiales</taxon>
        <taxon>Hyaloscyphaceae</taxon>
        <taxon>Hyaloscypha</taxon>
        <taxon>Hyaloscypha bicolor</taxon>
    </lineage>
</organism>
<dbReference type="InterPro" id="IPR010730">
    <property type="entry name" value="HET"/>
</dbReference>
<keyword evidence="3" id="KW-1185">Reference proteome</keyword>
<dbReference type="PANTHER" id="PTHR33112:SF1">
    <property type="entry name" value="HETEROKARYON INCOMPATIBILITY DOMAIN-CONTAINING PROTEIN"/>
    <property type="match status" value="1"/>
</dbReference>
<feature type="domain" description="Heterokaryon incompatibility" evidence="1">
    <location>
        <begin position="238"/>
        <end position="373"/>
    </location>
</feature>
<dbReference type="PANTHER" id="PTHR33112">
    <property type="entry name" value="DOMAIN PROTEIN, PUTATIVE-RELATED"/>
    <property type="match status" value="1"/>
</dbReference>
<dbReference type="EMBL" id="KZ613919">
    <property type="protein sequence ID" value="PMD49679.1"/>
    <property type="molecule type" value="Genomic_DNA"/>
</dbReference>
<dbReference type="GeneID" id="36590154"/>
<dbReference type="OrthoDB" id="5428863at2759"/>
<dbReference type="InParanoid" id="A0A2J6SG01"/>
<dbReference type="Proteomes" id="UP000235371">
    <property type="component" value="Unassembled WGS sequence"/>
</dbReference>
<dbReference type="AlphaFoldDB" id="A0A2J6SG01"/>
<dbReference type="Pfam" id="PF06985">
    <property type="entry name" value="HET"/>
    <property type="match status" value="1"/>
</dbReference>
<evidence type="ECO:0000259" key="1">
    <source>
        <dbReference type="Pfam" id="PF06985"/>
    </source>
</evidence>
<name>A0A2J6SG01_9HELO</name>
<evidence type="ECO:0000313" key="2">
    <source>
        <dbReference type="EMBL" id="PMD49679.1"/>
    </source>
</evidence>
<dbReference type="STRING" id="1095630.A0A2J6SG01"/>
<reference evidence="2 3" key="1">
    <citation type="submission" date="2016-04" db="EMBL/GenBank/DDBJ databases">
        <title>A degradative enzymes factory behind the ericoid mycorrhizal symbiosis.</title>
        <authorList>
            <consortium name="DOE Joint Genome Institute"/>
            <person name="Martino E."/>
            <person name="Morin E."/>
            <person name="Grelet G."/>
            <person name="Kuo A."/>
            <person name="Kohler A."/>
            <person name="Daghino S."/>
            <person name="Barry K."/>
            <person name="Choi C."/>
            <person name="Cichocki N."/>
            <person name="Clum A."/>
            <person name="Copeland A."/>
            <person name="Hainaut M."/>
            <person name="Haridas S."/>
            <person name="Labutti K."/>
            <person name="Lindquist E."/>
            <person name="Lipzen A."/>
            <person name="Khouja H.-R."/>
            <person name="Murat C."/>
            <person name="Ohm R."/>
            <person name="Olson A."/>
            <person name="Spatafora J."/>
            <person name="Veneault-Fourrey C."/>
            <person name="Henrissat B."/>
            <person name="Grigoriev I."/>
            <person name="Martin F."/>
            <person name="Perotto S."/>
        </authorList>
    </citation>
    <scope>NUCLEOTIDE SEQUENCE [LARGE SCALE GENOMIC DNA]</scope>
    <source>
        <strain evidence="2 3">E</strain>
    </source>
</reference>
<proteinExistence type="predicted"/>
<gene>
    <name evidence="2" type="ORF">K444DRAFT_622321</name>
</gene>
<evidence type="ECO:0000313" key="3">
    <source>
        <dbReference type="Proteomes" id="UP000235371"/>
    </source>
</evidence>
<dbReference type="RefSeq" id="XP_024726583.1">
    <property type="nucleotide sequence ID" value="XM_024882077.1"/>
</dbReference>
<accession>A0A2J6SG01</accession>
<sequence>MVLGPNIANPYSKGSGLLGPTRLTSKRLSTSTSSAISSPADAVCGNCSDLDLPGIFAGGFVIENGFISRKSQPFARWLWQKAENCQFCNFLERASALRRTSPWFQRDNAHLKLRWLKREPSELFNFDEEEVILRLAWDPSISEDSGHLHRNISYWDQVLLGCSASDDYLGLQQRDCSIGVVTPYIESLETLRNSITICEKSHSCLTSSKDMREIPSVPARVIDCTSRQVVTAPRACRYLALSYVWGDSKKPPSVKIGETLPVLPQTIEDAIAVTSSLGFQYLWVDMYCILQDNDEDVGNQIRHMDLVYRRAQATIIAAAGSDPTFGLPGVSSVRGIHQASVKMEGISLATFPYDPWMPVRNSNWENRAWTFQEGLFSPRRIFFTAEQIIFNCSVGWHCKTIRPTQRIKVTGAINSLNFWPSFWSPQCPDWAIFDLIEKYSSRQLTFTGDILNAFLGVLRAAENLPSPVRHHWGIPILSPERGALGSFIFGLLWTFTQWKPQKMRRRDDFPSWSWLGWERPVIYRERYTEPTRYLPPPDFCVSIELLNGSTISWAEFERALTSDRSPLPTTKFLTIEGWTVPVKLKFLKRRHFKPTMGSFFTVYADFGAESQSGSCFDIHVNNVNNGPNDAEYPEVEGVAKVYNGIGIPLHCHSKVNHRYPILILVQRDSFWERVGVSFLDSWQAGQSLIKLEQRKIRLG</sequence>